<dbReference type="AlphaFoldDB" id="A0A1Q9E753"/>
<evidence type="ECO:0000256" key="1">
    <source>
        <dbReference type="SAM" id="MobiDB-lite"/>
    </source>
</evidence>
<evidence type="ECO:0000313" key="2">
    <source>
        <dbReference type="EMBL" id="OLQ03242.1"/>
    </source>
</evidence>
<reference evidence="2 3" key="1">
    <citation type="submission" date="2016-02" db="EMBL/GenBank/DDBJ databases">
        <title>Genome analysis of coral dinoflagellate symbionts highlights evolutionary adaptations to a symbiotic lifestyle.</title>
        <authorList>
            <person name="Aranda M."/>
            <person name="Li Y."/>
            <person name="Liew Y.J."/>
            <person name="Baumgarten S."/>
            <person name="Simakov O."/>
            <person name="Wilson M."/>
            <person name="Piel J."/>
            <person name="Ashoor H."/>
            <person name="Bougouffa S."/>
            <person name="Bajic V.B."/>
            <person name="Ryu T."/>
            <person name="Ravasi T."/>
            <person name="Bayer T."/>
            <person name="Micklem G."/>
            <person name="Kim H."/>
            <person name="Bhak J."/>
            <person name="Lajeunesse T.C."/>
            <person name="Voolstra C.R."/>
        </authorList>
    </citation>
    <scope>NUCLEOTIDE SEQUENCE [LARGE SCALE GENOMIC DNA]</scope>
    <source>
        <strain evidence="2 3">CCMP2467</strain>
    </source>
</reference>
<name>A0A1Q9E753_SYMMI</name>
<sequence length="671" mass="74354">MDEGPDSAPACRVSEPGEAPFPPVPPAELLFPPEHLSPEVLLGGDLGPRDSQPSVHVEEDEGLEEPWNLLREDCPNASEIELASPDFEYELSSREERDWYSPVGEPPNTDESWDFVPEQSSNTARSVDRDTNVWLQGKAAEEDATQAAVVAFCKKRRLEIPRQPWEPARTALQQSFVDIFDHVPSVGLMETLKGQEAPKDRGRDEPNEIPWTVTRRLSRVRLTLSDDDIRDGALRRLKVLILLDPEATSLGRSLLQQGMSLESDEVIARSIADAFRAKASTTLQKRALSLQAWSVMSYDLRFESPWRLSEQQAYMLFCKLRESGAKPSTASHFLEALGFLHGVAVLLHMPLDVVLSSRVRGIARDLKLTKEPLRQRDPLSWARVTALEDCMRHGTMWLRCIVGMFLFCLHTCCRWSDAQRLKKLELLGRGRGQLLVGSGLGSKTSLTADAQTKFLPYVCVALGVSNTPWAASWLEAREHEGLDFSAGCIPTWSHRLGQWGSSPMSTEEAAEILLEVLESRGLGVSSDESIGTHSLKATLISWAGWSSVVKFTPKEKLLMGHHYKQGGSATLVYSRQFYVTLAGKVLALFDSIRSGDFNPDLSTAERVEAVASAHFNRSEEVAPPLNDEAAEVASQASKSAESEAEYVERRGERVHARKDHVTAPAMLPGAL</sequence>
<dbReference type="Proteomes" id="UP000186817">
    <property type="component" value="Unassembled WGS sequence"/>
</dbReference>
<accession>A0A1Q9E753</accession>
<feature type="region of interest" description="Disordered" evidence="1">
    <location>
        <begin position="1"/>
        <end position="67"/>
    </location>
</feature>
<keyword evidence="3" id="KW-1185">Reference proteome</keyword>
<feature type="region of interest" description="Disordered" evidence="1">
    <location>
        <begin position="632"/>
        <end position="671"/>
    </location>
</feature>
<proteinExistence type="predicted"/>
<comment type="caution">
    <text evidence="2">The sequence shown here is derived from an EMBL/GenBank/DDBJ whole genome shotgun (WGS) entry which is preliminary data.</text>
</comment>
<evidence type="ECO:0000313" key="3">
    <source>
        <dbReference type="Proteomes" id="UP000186817"/>
    </source>
</evidence>
<organism evidence="2 3">
    <name type="scientific">Symbiodinium microadriaticum</name>
    <name type="common">Dinoflagellate</name>
    <name type="synonym">Zooxanthella microadriatica</name>
    <dbReference type="NCBI Taxonomy" id="2951"/>
    <lineage>
        <taxon>Eukaryota</taxon>
        <taxon>Sar</taxon>
        <taxon>Alveolata</taxon>
        <taxon>Dinophyceae</taxon>
        <taxon>Suessiales</taxon>
        <taxon>Symbiodiniaceae</taxon>
        <taxon>Symbiodinium</taxon>
    </lineage>
</organism>
<dbReference type="EMBL" id="LSRX01000241">
    <property type="protein sequence ID" value="OLQ03242.1"/>
    <property type="molecule type" value="Genomic_DNA"/>
</dbReference>
<gene>
    <name evidence="2" type="ORF">AK812_SmicGene13835</name>
</gene>
<protein>
    <submittedName>
        <fullName evidence="2">Uncharacterized protein</fullName>
    </submittedName>
</protein>